<protein>
    <recommendedName>
        <fullName evidence="16">Cytochrome P450</fullName>
    </recommendedName>
</protein>
<dbReference type="EMBL" id="JBAHYK010005441">
    <property type="protein sequence ID" value="KAL0562506.1"/>
    <property type="molecule type" value="Genomic_DNA"/>
</dbReference>
<comment type="subcellular location">
    <subcellularLocation>
        <location evidence="2">Membrane</location>
    </subcellularLocation>
</comment>
<accession>A0ABR3EI00</accession>
<evidence type="ECO:0000256" key="9">
    <source>
        <dbReference type="ARBA" id="ARBA00023002"/>
    </source>
</evidence>
<evidence type="ECO:0000256" key="7">
    <source>
        <dbReference type="ARBA" id="ARBA00022723"/>
    </source>
</evidence>
<keyword evidence="7 13" id="KW-0479">Metal-binding</keyword>
<evidence type="ECO:0000256" key="6">
    <source>
        <dbReference type="ARBA" id="ARBA00022692"/>
    </source>
</evidence>
<dbReference type="Pfam" id="PF00067">
    <property type="entry name" value="p450"/>
    <property type="match status" value="1"/>
</dbReference>
<sequence length="104" mass="11627">ETLRLHPIVPELIREAQIDDAIPLDHPVTDASGNVLKEIPVAKGQRIITSIVCYNRLKDIWGEDADQWNPERFLNLKTPTTLGVFGNLMTFSGGVRGCIGWRFA</sequence>
<evidence type="ECO:0000256" key="13">
    <source>
        <dbReference type="RuleBase" id="RU000461"/>
    </source>
</evidence>
<comment type="cofactor">
    <cofactor evidence="1">
        <name>heme</name>
        <dbReference type="ChEBI" id="CHEBI:30413"/>
    </cofactor>
</comment>
<evidence type="ECO:0000256" key="10">
    <source>
        <dbReference type="ARBA" id="ARBA00023004"/>
    </source>
</evidence>
<dbReference type="Proteomes" id="UP001465976">
    <property type="component" value="Unassembled WGS sequence"/>
</dbReference>
<organism evidence="14 15">
    <name type="scientific">Marasmius crinis-equi</name>
    <dbReference type="NCBI Taxonomy" id="585013"/>
    <lineage>
        <taxon>Eukaryota</taxon>
        <taxon>Fungi</taxon>
        <taxon>Dikarya</taxon>
        <taxon>Basidiomycota</taxon>
        <taxon>Agaricomycotina</taxon>
        <taxon>Agaricomycetes</taxon>
        <taxon>Agaricomycetidae</taxon>
        <taxon>Agaricales</taxon>
        <taxon>Marasmiineae</taxon>
        <taxon>Marasmiaceae</taxon>
        <taxon>Marasmius</taxon>
    </lineage>
</organism>
<feature type="non-terminal residue" evidence="14">
    <location>
        <position position="1"/>
    </location>
</feature>
<comment type="caution">
    <text evidence="14">The sequence shown here is derived from an EMBL/GenBank/DDBJ whole genome shotgun (WGS) entry which is preliminary data.</text>
</comment>
<evidence type="ECO:0008006" key="16">
    <source>
        <dbReference type="Google" id="ProtNLM"/>
    </source>
</evidence>
<keyword evidence="11 13" id="KW-0503">Monooxygenase</keyword>
<evidence type="ECO:0000313" key="14">
    <source>
        <dbReference type="EMBL" id="KAL0562506.1"/>
    </source>
</evidence>
<evidence type="ECO:0000256" key="3">
    <source>
        <dbReference type="ARBA" id="ARBA00004721"/>
    </source>
</evidence>
<evidence type="ECO:0000256" key="4">
    <source>
        <dbReference type="ARBA" id="ARBA00010617"/>
    </source>
</evidence>
<dbReference type="PROSITE" id="PS00086">
    <property type="entry name" value="CYTOCHROME_P450"/>
    <property type="match status" value="1"/>
</dbReference>
<dbReference type="PANTHER" id="PTHR24305:SF166">
    <property type="entry name" value="CYTOCHROME P450 12A4, MITOCHONDRIAL-RELATED"/>
    <property type="match status" value="1"/>
</dbReference>
<comment type="pathway">
    <text evidence="3">Secondary metabolite biosynthesis; terpenoid biosynthesis.</text>
</comment>
<keyword evidence="8" id="KW-1133">Transmembrane helix</keyword>
<evidence type="ECO:0000256" key="12">
    <source>
        <dbReference type="ARBA" id="ARBA00023136"/>
    </source>
</evidence>
<keyword evidence="15" id="KW-1185">Reference proteome</keyword>
<keyword evidence="5 13" id="KW-0349">Heme</keyword>
<reference evidence="14 15" key="1">
    <citation type="submission" date="2024-02" db="EMBL/GenBank/DDBJ databases">
        <title>A draft genome for the cacao thread blight pathogen Marasmius crinis-equi.</title>
        <authorList>
            <person name="Cohen S.P."/>
            <person name="Baruah I.K."/>
            <person name="Amoako-Attah I."/>
            <person name="Bukari Y."/>
            <person name="Meinhardt L.W."/>
            <person name="Bailey B.A."/>
        </authorList>
    </citation>
    <scope>NUCLEOTIDE SEQUENCE [LARGE SCALE GENOMIC DNA]</scope>
    <source>
        <strain evidence="14 15">GH-76</strain>
    </source>
</reference>
<evidence type="ECO:0000256" key="11">
    <source>
        <dbReference type="ARBA" id="ARBA00023033"/>
    </source>
</evidence>
<dbReference type="InterPro" id="IPR050121">
    <property type="entry name" value="Cytochrome_P450_monoxygenase"/>
</dbReference>
<keyword evidence="6" id="KW-0812">Transmembrane</keyword>
<keyword evidence="9 13" id="KW-0560">Oxidoreductase</keyword>
<dbReference type="SUPFAM" id="SSF48264">
    <property type="entry name" value="Cytochrome P450"/>
    <property type="match status" value="1"/>
</dbReference>
<dbReference type="InterPro" id="IPR017972">
    <property type="entry name" value="Cyt_P450_CS"/>
</dbReference>
<dbReference type="InterPro" id="IPR001128">
    <property type="entry name" value="Cyt_P450"/>
</dbReference>
<gene>
    <name evidence="14" type="ORF">V5O48_019581</name>
</gene>
<feature type="non-terminal residue" evidence="14">
    <location>
        <position position="104"/>
    </location>
</feature>
<evidence type="ECO:0000313" key="15">
    <source>
        <dbReference type="Proteomes" id="UP001465976"/>
    </source>
</evidence>
<name>A0ABR3EI00_9AGAR</name>
<dbReference type="InterPro" id="IPR036396">
    <property type="entry name" value="Cyt_P450_sf"/>
</dbReference>
<evidence type="ECO:0000256" key="5">
    <source>
        <dbReference type="ARBA" id="ARBA00022617"/>
    </source>
</evidence>
<evidence type="ECO:0000256" key="1">
    <source>
        <dbReference type="ARBA" id="ARBA00001971"/>
    </source>
</evidence>
<evidence type="ECO:0000256" key="8">
    <source>
        <dbReference type="ARBA" id="ARBA00022989"/>
    </source>
</evidence>
<dbReference type="Gene3D" id="1.10.630.10">
    <property type="entry name" value="Cytochrome P450"/>
    <property type="match status" value="1"/>
</dbReference>
<evidence type="ECO:0000256" key="2">
    <source>
        <dbReference type="ARBA" id="ARBA00004370"/>
    </source>
</evidence>
<proteinExistence type="inferred from homology"/>
<keyword evidence="12" id="KW-0472">Membrane</keyword>
<dbReference type="PANTHER" id="PTHR24305">
    <property type="entry name" value="CYTOCHROME P450"/>
    <property type="match status" value="1"/>
</dbReference>
<comment type="similarity">
    <text evidence="4 13">Belongs to the cytochrome P450 family.</text>
</comment>
<keyword evidence="10 13" id="KW-0408">Iron</keyword>